<dbReference type="KEGG" id="jte:ASJ30_05410"/>
<evidence type="ECO:0000313" key="1">
    <source>
        <dbReference type="EMBL" id="APH01046.1"/>
    </source>
</evidence>
<reference evidence="2 4" key="2">
    <citation type="submission" date="2020-10" db="EMBL/GenBank/DDBJ databases">
        <title>Janibacter indicus TT2 genome sequence.</title>
        <authorList>
            <person name="Lee K."/>
            <person name="Ganzorig M."/>
        </authorList>
    </citation>
    <scope>NUCLEOTIDE SEQUENCE [LARGE SCALE GENOMIC DNA]</scope>
    <source>
        <strain evidence="2 4">TT2</strain>
    </source>
</reference>
<dbReference type="GO" id="GO:0016787">
    <property type="term" value="F:hydrolase activity"/>
    <property type="evidence" value="ECO:0007669"/>
    <property type="project" value="UniProtKB-KW"/>
</dbReference>
<dbReference type="Proteomes" id="UP000593998">
    <property type="component" value="Chromosome"/>
</dbReference>
<dbReference type="EMBL" id="CP062789">
    <property type="protein sequence ID" value="QOK23829.1"/>
    <property type="molecule type" value="Genomic_DNA"/>
</dbReference>
<protein>
    <submittedName>
        <fullName evidence="2">Alpha/beta-hydrolase family protein</fullName>
    </submittedName>
</protein>
<accession>A0A1L3MFU2</accession>
<evidence type="ECO:0000313" key="4">
    <source>
        <dbReference type="Proteomes" id="UP000593998"/>
    </source>
</evidence>
<reference evidence="1 3" key="1">
    <citation type="submission" date="2015-11" db="EMBL/GenBank/DDBJ databases">
        <authorList>
            <person name="Zhang Y."/>
            <person name="Guo Z."/>
        </authorList>
    </citation>
    <scope>NUCLEOTIDE SEQUENCE [LARGE SCALE GENOMIC DNA]</scope>
    <source>
        <strain evidence="1 3">YFY001</strain>
    </source>
</reference>
<keyword evidence="3" id="KW-1185">Reference proteome</keyword>
<keyword evidence="2" id="KW-0378">Hydrolase</keyword>
<organism evidence="1 3">
    <name type="scientific">Janibacter indicus</name>
    <dbReference type="NCBI Taxonomy" id="857417"/>
    <lineage>
        <taxon>Bacteria</taxon>
        <taxon>Bacillati</taxon>
        <taxon>Actinomycetota</taxon>
        <taxon>Actinomycetes</taxon>
        <taxon>Micrococcales</taxon>
        <taxon>Intrasporangiaceae</taxon>
        <taxon>Janibacter</taxon>
    </lineage>
</organism>
<gene>
    <name evidence="1" type="ORF">ASJ30_05410</name>
    <name evidence="2" type="ORF">IGS73_05440</name>
</gene>
<evidence type="ECO:0000313" key="3">
    <source>
        <dbReference type="Proteomes" id="UP000182938"/>
    </source>
</evidence>
<dbReference type="AlphaFoldDB" id="A0A1L3MFU2"/>
<dbReference type="RefSeq" id="WP_072624205.1">
    <property type="nucleotide sequence ID" value="NZ_CP013290.1"/>
</dbReference>
<evidence type="ECO:0000313" key="2">
    <source>
        <dbReference type="EMBL" id="QOK23829.1"/>
    </source>
</evidence>
<dbReference type="EMBL" id="CP013290">
    <property type="protein sequence ID" value="APH01046.1"/>
    <property type="molecule type" value="Genomic_DNA"/>
</dbReference>
<proteinExistence type="predicted"/>
<sequence>MTERVDNMLVHERPEVHVVGESLGATAGQAVSSGSGAERPRSVCSVLWTGTPSGHRVGLPREVSVANLDDPVVHARRCATSSCRPTGPSGGCPS</sequence>
<dbReference type="Proteomes" id="UP000182938">
    <property type="component" value="Chromosome"/>
</dbReference>
<name>A0A1L3MFU2_9MICO</name>